<dbReference type="GeneID" id="95981175"/>
<dbReference type="InterPro" id="IPR007219">
    <property type="entry name" value="XnlR_reg_dom"/>
</dbReference>
<feature type="region of interest" description="Disordered" evidence="3">
    <location>
        <begin position="114"/>
        <end position="150"/>
    </location>
</feature>
<gene>
    <name evidence="5" type="ORF">Q8F55_000132</name>
</gene>
<name>A0ABR3QD08_9TREE</name>
<dbReference type="RefSeq" id="XP_069212331.1">
    <property type="nucleotide sequence ID" value="XM_069348787.1"/>
</dbReference>
<comment type="subcellular location">
    <subcellularLocation>
        <location evidence="1">Nucleus</location>
    </subcellularLocation>
</comment>
<organism evidence="5 6">
    <name type="scientific">Vanrija albida</name>
    <dbReference type="NCBI Taxonomy" id="181172"/>
    <lineage>
        <taxon>Eukaryota</taxon>
        <taxon>Fungi</taxon>
        <taxon>Dikarya</taxon>
        <taxon>Basidiomycota</taxon>
        <taxon>Agaricomycotina</taxon>
        <taxon>Tremellomycetes</taxon>
        <taxon>Trichosporonales</taxon>
        <taxon>Trichosporonaceae</taxon>
        <taxon>Vanrija</taxon>
    </lineage>
</organism>
<sequence>MAPVPIAPKPPSPESSSSSARLAPPPVVERKKRGRKRYSCAECRRCVALPYAADNRLKLKCSKAWPCTMCERRGCGAICPEGVLERERPARREADLSKEQMAHRIAVLEAALARPQPQPPAQATTRRVSPLPQRKPELPTPAGTLSGAGGETRYVGSMAGSAYLRDGALPLPTLATSFDGRQFAAPRRSPEAAGMQRSESRARAKAFLPAWDEAAPMLTSYWDHVNWMCVGFRARADSSHQTIPRPTLDGYLASAYDPDAPTPPHALACVFLAMALGVLFDIGRAPFHPRGRELFLIAQDILHRAPSPPSVALVQAQVLLGTYILNDNDADGAERYWPILGSAIKSAQSVGLHRDGAAFGLSPEQVDERRVLFWELMEYDRTQALSFGRPCGLSNRHADTRFLERGDALPDESGYHAAKHRLVRMLEAVIDVQVAPGPVGYATVVELDGQLQEFRRTLPESLMSNVAIQDLPLDADQHPHLVLQRLGIRLLIAETRLHLNRGAFVQALKTSPLAPSQSAFSGSFVALYESAQEIVQVVKQLVLYSPALAERWWFFWFHVFSAAVCLAAIAIEAPTCGFATPAFSGLSIVCDLSAAARDGCRVKDGLGTLLRLRRRARDRLEHVQRAQSIRPRPGSASSDDKARSDDDVLDRLLFPAEKAQSRKPSVEGEPEPTLAPSALSGHLPLWPDTASALTAKSADGTFAGAHIPLMAQFDAQWA</sequence>
<dbReference type="SMART" id="SM00906">
    <property type="entry name" value="Fungal_trans"/>
    <property type="match status" value="1"/>
</dbReference>
<feature type="region of interest" description="Disordered" evidence="3">
    <location>
        <begin position="622"/>
        <end position="644"/>
    </location>
</feature>
<evidence type="ECO:0000259" key="4">
    <source>
        <dbReference type="SMART" id="SM00906"/>
    </source>
</evidence>
<evidence type="ECO:0000256" key="2">
    <source>
        <dbReference type="ARBA" id="ARBA00023242"/>
    </source>
</evidence>
<dbReference type="InterPro" id="IPR050613">
    <property type="entry name" value="Sec_Metabolite_Reg"/>
</dbReference>
<proteinExistence type="predicted"/>
<keyword evidence="6" id="KW-1185">Reference proteome</keyword>
<protein>
    <recommendedName>
        <fullName evidence="4">Xylanolytic transcriptional activator regulatory domain-containing protein</fullName>
    </recommendedName>
</protein>
<dbReference type="PANTHER" id="PTHR31001:SF56">
    <property type="entry name" value="ZN(2)-C6 FUNGAL-TYPE DOMAIN-CONTAINING PROTEIN"/>
    <property type="match status" value="1"/>
</dbReference>
<evidence type="ECO:0000256" key="3">
    <source>
        <dbReference type="SAM" id="MobiDB-lite"/>
    </source>
</evidence>
<comment type="caution">
    <text evidence="5">The sequence shown here is derived from an EMBL/GenBank/DDBJ whole genome shotgun (WGS) entry which is preliminary data.</text>
</comment>
<dbReference type="CDD" id="cd12148">
    <property type="entry name" value="fungal_TF_MHR"/>
    <property type="match status" value="1"/>
</dbReference>
<reference evidence="5 6" key="1">
    <citation type="submission" date="2023-08" db="EMBL/GenBank/DDBJ databases">
        <title>Annotated Genome Sequence of Vanrija albida AlHP1.</title>
        <authorList>
            <person name="Herzog R."/>
        </authorList>
    </citation>
    <scope>NUCLEOTIDE SEQUENCE [LARGE SCALE GENOMIC DNA]</scope>
    <source>
        <strain evidence="5 6">AlHP1</strain>
    </source>
</reference>
<evidence type="ECO:0000313" key="5">
    <source>
        <dbReference type="EMBL" id="KAL1412387.1"/>
    </source>
</evidence>
<evidence type="ECO:0000313" key="6">
    <source>
        <dbReference type="Proteomes" id="UP001565368"/>
    </source>
</evidence>
<dbReference type="Pfam" id="PF04082">
    <property type="entry name" value="Fungal_trans"/>
    <property type="match status" value="1"/>
</dbReference>
<dbReference type="EMBL" id="JBBXJM010000001">
    <property type="protein sequence ID" value="KAL1412387.1"/>
    <property type="molecule type" value="Genomic_DNA"/>
</dbReference>
<feature type="region of interest" description="Disordered" evidence="3">
    <location>
        <begin position="1"/>
        <end position="31"/>
    </location>
</feature>
<feature type="compositionally biased region" description="Pro residues" evidence="3">
    <location>
        <begin position="1"/>
        <end position="13"/>
    </location>
</feature>
<dbReference type="PANTHER" id="PTHR31001">
    <property type="entry name" value="UNCHARACTERIZED TRANSCRIPTIONAL REGULATORY PROTEIN"/>
    <property type="match status" value="1"/>
</dbReference>
<evidence type="ECO:0000256" key="1">
    <source>
        <dbReference type="ARBA" id="ARBA00004123"/>
    </source>
</evidence>
<accession>A0ABR3QD08</accession>
<dbReference type="Proteomes" id="UP001565368">
    <property type="component" value="Unassembled WGS sequence"/>
</dbReference>
<keyword evidence="2" id="KW-0539">Nucleus</keyword>
<feature type="domain" description="Xylanolytic transcriptional activator regulatory" evidence="4">
    <location>
        <begin position="336"/>
        <end position="409"/>
    </location>
</feature>